<comment type="caution">
    <text evidence="2">The sequence shown here is derived from an EMBL/GenBank/DDBJ whole genome shotgun (WGS) entry which is preliminary data.</text>
</comment>
<dbReference type="AlphaFoldDB" id="U5E6V3"/>
<evidence type="ECO:0000256" key="1">
    <source>
        <dbReference type="SAM" id="MobiDB-lite"/>
    </source>
</evidence>
<name>U5E6V3_NOCAS</name>
<feature type="compositionally biased region" description="Polar residues" evidence="1">
    <location>
        <begin position="48"/>
        <end position="57"/>
    </location>
</feature>
<gene>
    <name evidence="2" type="ORF">NCAST_05_04830</name>
</gene>
<keyword evidence="3" id="KW-1185">Reference proteome</keyword>
<proteinExistence type="predicted"/>
<evidence type="ECO:0000313" key="3">
    <source>
        <dbReference type="Proteomes" id="UP000017048"/>
    </source>
</evidence>
<reference evidence="2 3" key="1">
    <citation type="journal article" date="2014" name="BMC Genomics">
        <title>Genome based analysis of type-I polyketide synthase and nonribosomal peptide synthetase gene clusters in seven strains of five representative Nocardia species.</title>
        <authorList>
            <person name="Komaki H."/>
            <person name="Ichikawa N."/>
            <person name="Hosoyama A."/>
            <person name="Takahashi-Nakaguchi A."/>
            <person name="Matsuzawa T."/>
            <person name="Suzuki K."/>
            <person name="Fujita N."/>
            <person name="Gonoi T."/>
        </authorList>
    </citation>
    <scope>NUCLEOTIDE SEQUENCE [LARGE SCALE GENOMIC DNA]</scope>
    <source>
        <strain evidence="2 3">NBRC 15531</strain>
    </source>
</reference>
<sequence>MSHWYTGYDATLSRQAAERSGTASSNGRREDSSARGLRPTEVPAGTEPTASAGSRAQPSAVISDRTTSAALP</sequence>
<protein>
    <submittedName>
        <fullName evidence="2">Uncharacterized protein</fullName>
    </submittedName>
</protein>
<dbReference type="EMBL" id="BAFO02000005">
    <property type="protein sequence ID" value="GAD82046.1"/>
    <property type="molecule type" value="Genomic_DNA"/>
</dbReference>
<organism evidence="2 3">
    <name type="scientific">Nocardia asteroides NBRC 15531</name>
    <dbReference type="NCBI Taxonomy" id="1110697"/>
    <lineage>
        <taxon>Bacteria</taxon>
        <taxon>Bacillati</taxon>
        <taxon>Actinomycetota</taxon>
        <taxon>Actinomycetes</taxon>
        <taxon>Mycobacteriales</taxon>
        <taxon>Nocardiaceae</taxon>
        <taxon>Nocardia</taxon>
    </lineage>
</organism>
<dbReference type="Proteomes" id="UP000017048">
    <property type="component" value="Unassembled WGS sequence"/>
</dbReference>
<evidence type="ECO:0000313" key="2">
    <source>
        <dbReference type="EMBL" id="GAD82046.1"/>
    </source>
</evidence>
<feature type="region of interest" description="Disordered" evidence="1">
    <location>
        <begin position="1"/>
        <end position="72"/>
    </location>
</feature>
<accession>U5E6V3</accession>